<evidence type="ECO:0000256" key="9">
    <source>
        <dbReference type="ARBA" id="ARBA00023136"/>
    </source>
</evidence>
<keyword evidence="10" id="KW-1015">Disulfide bond</keyword>
<keyword evidence="5" id="KW-0732">Signal</keyword>
<dbReference type="InterPro" id="IPR003961">
    <property type="entry name" value="FN3_dom"/>
</dbReference>
<keyword evidence="11" id="KW-0325">Glycoprotein</keyword>
<feature type="domain" description="Fibronectin type-III" evidence="16">
    <location>
        <begin position="577"/>
        <end position="675"/>
    </location>
</feature>
<evidence type="ECO:0000256" key="5">
    <source>
        <dbReference type="ARBA" id="ARBA00022729"/>
    </source>
</evidence>
<dbReference type="SMART" id="SM00409">
    <property type="entry name" value="IG"/>
    <property type="match status" value="5"/>
</dbReference>
<reference evidence="17" key="2">
    <citation type="submission" date="2025-08" db="UniProtKB">
        <authorList>
            <consortium name="Ensembl"/>
        </authorList>
    </citation>
    <scope>IDENTIFICATION</scope>
</reference>
<dbReference type="SMART" id="SM00408">
    <property type="entry name" value="IGc2"/>
    <property type="match status" value="5"/>
</dbReference>
<dbReference type="Pfam" id="PF00041">
    <property type="entry name" value="fn3"/>
    <property type="match status" value="2"/>
</dbReference>
<dbReference type="InterPro" id="IPR013783">
    <property type="entry name" value="Ig-like_fold"/>
</dbReference>
<evidence type="ECO:0000313" key="18">
    <source>
        <dbReference type="Proteomes" id="UP000694400"/>
    </source>
</evidence>
<evidence type="ECO:0000256" key="6">
    <source>
        <dbReference type="ARBA" id="ARBA00022737"/>
    </source>
</evidence>
<feature type="domain" description="Fibronectin type-III" evidence="16">
    <location>
        <begin position="476"/>
        <end position="575"/>
    </location>
</feature>
<evidence type="ECO:0000256" key="12">
    <source>
        <dbReference type="ARBA" id="ARBA00023319"/>
    </source>
</evidence>
<feature type="region of interest" description="Disordered" evidence="13">
    <location>
        <begin position="734"/>
        <end position="827"/>
    </location>
</feature>
<feature type="transmembrane region" description="Helical" evidence="14">
    <location>
        <begin position="691"/>
        <end position="715"/>
    </location>
</feature>
<keyword evidence="8 14" id="KW-1133">Transmembrane helix</keyword>
<dbReference type="FunFam" id="2.60.40.10:FF:000151">
    <property type="entry name" value="neural cell adhesion molecule 1 isoform X1"/>
    <property type="match status" value="1"/>
</dbReference>
<evidence type="ECO:0000256" key="10">
    <source>
        <dbReference type="ARBA" id="ARBA00023157"/>
    </source>
</evidence>
<dbReference type="FunFam" id="2.60.40.10:FF:000173">
    <property type="entry name" value="Neural cell adhesion molecule 1"/>
    <property type="match status" value="1"/>
</dbReference>
<dbReference type="InterPro" id="IPR036179">
    <property type="entry name" value="Ig-like_dom_sf"/>
</dbReference>
<dbReference type="SUPFAM" id="SSF48726">
    <property type="entry name" value="Immunoglobulin"/>
    <property type="match status" value="5"/>
</dbReference>
<keyword evidence="12" id="KW-0393">Immunoglobulin domain</keyword>
<feature type="compositionally biased region" description="Polar residues" evidence="13">
    <location>
        <begin position="815"/>
        <end position="827"/>
    </location>
</feature>
<comment type="subcellular location">
    <subcellularLocation>
        <location evidence="2">Cell membrane</location>
        <topology evidence="2">Single-pass type I membrane protein</topology>
    </subcellularLocation>
</comment>
<dbReference type="SUPFAM" id="SSF49265">
    <property type="entry name" value="Fibronectin type III"/>
    <property type="match status" value="1"/>
</dbReference>
<feature type="compositionally biased region" description="Basic and acidic residues" evidence="13">
    <location>
        <begin position="786"/>
        <end position="797"/>
    </location>
</feature>
<dbReference type="FunFam" id="2.60.40.10:FF:000137">
    <property type="entry name" value="neural cell adhesion molecule 1 isoform X2"/>
    <property type="match status" value="1"/>
</dbReference>
<dbReference type="InterPro" id="IPR003598">
    <property type="entry name" value="Ig_sub2"/>
</dbReference>
<feature type="domain" description="Ig-like" evidence="15">
    <location>
        <begin position="201"/>
        <end position="278"/>
    </location>
</feature>
<dbReference type="FunFam" id="2.60.40.10:FF:000086">
    <property type="entry name" value="Neural cell adhesion molecule 1"/>
    <property type="match status" value="1"/>
</dbReference>
<dbReference type="Pfam" id="PF13927">
    <property type="entry name" value="Ig_3"/>
    <property type="match status" value="3"/>
</dbReference>
<dbReference type="CDD" id="cd05869">
    <property type="entry name" value="IgI_NCAM-1"/>
    <property type="match status" value="1"/>
</dbReference>
<dbReference type="InterPro" id="IPR013098">
    <property type="entry name" value="Ig_I-set"/>
</dbReference>
<dbReference type="GO" id="GO:0005886">
    <property type="term" value="C:plasma membrane"/>
    <property type="evidence" value="ECO:0007669"/>
    <property type="project" value="UniProtKB-SubCell"/>
</dbReference>
<keyword evidence="6" id="KW-0677">Repeat</keyword>
<dbReference type="InterPro" id="IPR036116">
    <property type="entry name" value="FN3_sf"/>
</dbReference>
<reference evidence="17" key="3">
    <citation type="submission" date="2025-09" db="UniProtKB">
        <authorList>
            <consortium name="Ensembl"/>
        </authorList>
    </citation>
    <scope>IDENTIFICATION</scope>
</reference>
<dbReference type="CDD" id="cd00096">
    <property type="entry name" value="Ig"/>
    <property type="match status" value="1"/>
</dbReference>
<evidence type="ECO:0000256" key="14">
    <source>
        <dbReference type="SAM" id="Phobius"/>
    </source>
</evidence>
<dbReference type="PROSITE" id="PS50835">
    <property type="entry name" value="IG_LIKE"/>
    <property type="match status" value="5"/>
</dbReference>
<evidence type="ECO:0000256" key="8">
    <source>
        <dbReference type="ARBA" id="ARBA00022989"/>
    </source>
</evidence>
<dbReference type="GO" id="GO:0007155">
    <property type="term" value="P:cell adhesion"/>
    <property type="evidence" value="ECO:0007669"/>
    <property type="project" value="UniProtKB-KW"/>
</dbReference>
<organism evidence="17 18">
    <name type="scientific">Anas platyrhynchos</name>
    <name type="common">Mallard</name>
    <name type="synonym">Anas boschas</name>
    <dbReference type="NCBI Taxonomy" id="8839"/>
    <lineage>
        <taxon>Eukaryota</taxon>
        <taxon>Metazoa</taxon>
        <taxon>Chordata</taxon>
        <taxon>Craniata</taxon>
        <taxon>Vertebrata</taxon>
        <taxon>Euteleostomi</taxon>
        <taxon>Archelosauria</taxon>
        <taxon>Archosauria</taxon>
        <taxon>Dinosauria</taxon>
        <taxon>Saurischia</taxon>
        <taxon>Theropoda</taxon>
        <taxon>Coelurosauria</taxon>
        <taxon>Aves</taxon>
        <taxon>Neognathae</taxon>
        <taxon>Galloanserae</taxon>
        <taxon>Anseriformes</taxon>
        <taxon>Anatidae</taxon>
        <taxon>Anatinae</taxon>
        <taxon>Anas</taxon>
    </lineage>
</organism>
<dbReference type="PANTHER" id="PTHR12231:SF239">
    <property type="entry name" value="NEURAL CELL ADHESION MOLECULE 1"/>
    <property type="match status" value="1"/>
</dbReference>
<dbReference type="Proteomes" id="UP000694400">
    <property type="component" value="Chromosome 23"/>
</dbReference>
<dbReference type="InterPro" id="IPR003599">
    <property type="entry name" value="Ig_sub"/>
</dbReference>
<evidence type="ECO:0000256" key="7">
    <source>
        <dbReference type="ARBA" id="ARBA00022889"/>
    </source>
</evidence>
<keyword evidence="4 14" id="KW-0812">Transmembrane</keyword>
<dbReference type="FunFam" id="2.60.40.10:FF:000221">
    <property type="entry name" value="neural cell adhesion molecule 1 isoform X2"/>
    <property type="match status" value="1"/>
</dbReference>
<dbReference type="Pfam" id="PF07679">
    <property type="entry name" value="I-set"/>
    <property type="match status" value="2"/>
</dbReference>
<feature type="domain" description="Ig-like" evidence="15">
    <location>
        <begin position="383"/>
        <end position="472"/>
    </location>
</feature>
<feature type="domain" description="Ig-like" evidence="15">
    <location>
        <begin position="105"/>
        <end position="178"/>
    </location>
</feature>
<evidence type="ECO:0000256" key="3">
    <source>
        <dbReference type="ARBA" id="ARBA00022475"/>
    </source>
</evidence>
<comment type="function">
    <text evidence="1">This protein is a cell adhesion molecule involved in neuron-neuron adhesion, neurite fasciculation, outgrowth of neurites, etc.</text>
</comment>
<feature type="compositionally biased region" description="Basic and acidic residues" evidence="13">
    <location>
        <begin position="737"/>
        <end position="778"/>
    </location>
</feature>
<evidence type="ECO:0000256" key="4">
    <source>
        <dbReference type="ARBA" id="ARBA00022692"/>
    </source>
</evidence>
<sequence length="827" mass="90855">MLLSFPASLQVDIVPSQGEISVGESKFFLCQVAGEAKYKDISWFSPNGEKLTPNQQRISVVRNDDFSSTLTIYNANIDDAGIYKCVVSSVEEGDSEATVNVKIFQKLMFKNAPTPQEFKEGDDAVIVCDVVSSLPPTIIWKHKGRDVILKKDVRFIVLSNNYLQIRGIKKTDEGTYRCEGRILARGEINFKDIQVIVNVPPSVRARQSTMNATANLSQSVTLACDADGFPEPTMTWTKNTVLTTDGSELIIKKVDKSDEAEYICIAENKAGEQDATIHLKVFAKPKITYVENKTAMELEDQITLTCEASGDPIPSITWRTSTRNISNEEKTLDGRIVVRSHARVSSLTLKEIQYTDAGEYVCTASNTIGQDSQAMYLEVQYAPKLQGPVAVYTWEGNQVNITCEVFAYPSAVISWFRDGQLLPSSNYSNIKIYNTPSASYLEVTPDSENDFGNYNCTAVNRIGQESSEFILVQADTPSSPSIDRVEPYSSTARVEFDEPEATGGVPILKYKAEWRALGEGEWHSRLYDAKEANMEGTITISGLKPETTYSVRLSAVNGKGVGEISLPSDFKTQPVREPSAPKLEGQMGEDGNSIKVNVIKQDDGGSPIRHYLIKYKHVPSHSSEWKPEIRLPSGSDHVMLKSLDWNAEYEVSVIAENQQGKSKPAHYAFRTSAQPTVIPASTSPTSGLGTAAIVGILIVIFVLLLVAVDVTCYFLNKCGLLMCIAVNLCGKSGPGAKGKDMEEGKAAFSKDESKEPIVEVRTEEERTPNHDGGKHTEPNETTPLTEPEKTPVEDKSEVQATETKTPPAEVKTVPNEATQTNENESKA</sequence>
<dbReference type="PRINTS" id="PR01838">
    <property type="entry name" value="NCAMFAMILY"/>
</dbReference>
<feature type="domain" description="Ig-like" evidence="15">
    <location>
        <begin position="6"/>
        <end position="102"/>
    </location>
</feature>
<feature type="domain" description="Ig-like" evidence="15">
    <location>
        <begin position="285"/>
        <end position="380"/>
    </location>
</feature>
<evidence type="ECO:0000313" key="17">
    <source>
        <dbReference type="Ensembl" id="ENSAPLP00020021780.1"/>
    </source>
</evidence>
<evidence type="ECO:0000256" key="1">
    <source>
        <dbReference type="ARBA" id="ARBA00003000"/>
    </source>
</evidence>
<evidence type="ECO:0000256" key="13">
    <source>
        <dbReference type="SAM" id="MobiDB-lite"/>
    </source>
</evidence>
<proteinExistence type="predicted"/>
<evidence type="ECO:0000256" key="11">
    <source>
        <dbReference type="ARBA" id="ARBA00023180"/>
    </source>
</evidence>
<dbReference type="InterPro" id="IPR007110">
    <property type="entry name" value="Ig-like_dom"/>
</dbReference>
<feature type="region of interest" description="Disordered" evidence="13">
    <location>
        <begin position="565"/>
        <end position="590"/>
    </location>
</feature>
<reference evidence="17" key="1">
    <citation type="submission" date="2019-08" db="EMBL/GenBank/DDBJ databases">
        <title>Three high-quality genomes provides insights into domestication of ducks.</title>
        <authorList>
            <person name="Hou Z.C."/>
            <person name="Zhu F."/>
            <person name="Yin Z.T."/>
            <person name="Zhang F."/>
        </authorList>
    </citation>
    <scope>NUCLEOTIDE SEQUENCE [LARGE SCALE GENOMIC DNA]</scope>
</reference>
<name>A0A8B9TK02_ANAPL</name>
<dbReference type="FunFam" id="2.60.40.10:FF:000159">
    <property type="entry name" value="neural cell adhesion molecule 1 isoform X2"/>
    <property type="match status" value="1"/>
</dbReference>
<dbReference type="InterPro" id="IPR051170">
    <property type="entry name" value="Neural/epithelial_adhesion"/>
</dbReference>
<dbReference type="PANTHER" id="PTHR12231">
    <property type="entry name" value="CTX-RELATED TYPE I TRANSMEMBRANE PROTEIN"/>
    <property type="match status" value="1"/>
</dbReference>
<evidence type="ECO:0000259" key="15">
    <source>
        <dbReference type="PROSITE" id="PS50835"/>
    </source>
</evidence>
<keyword evidence="9 14" id="KW-0472">Membrane</keyword>
<dbReference type="CDD" id="cd05865">
    <property type="entry name" value="IgI_1_NCAM-1"/>
    <property type="match status" value="1"/>
</dbReference>
<dbReference type="Ensembl" id="ENSAPLT00020023496.1">
    <property type="protein sequence ID" value="ENSAPLP00020021780.1"/>
    <property type="gene ID" value="ENSAPLG00020003576.1"/>
</dbReference>
<keyword evidence="3" id="KW-1003">Cell membrane</keyword>
<protein>
    <submittedName>
        <fullName evidence="17">Neural cell adhesion molecule 1</fullName>
    </submittedName>
</protein>
<dbReference type="SMART" id="SM00060">
    <property type="entry name" value="FN3"/>
    <property type="match status" value="2"/>
</dbReference>
<evidence type="ECO:0000256" key="2">
    <source>
        <dbReference type="ARBA" id="ARBA00004251"/>
    </source>
</evidence>
<dbReference type="AlphaFoldDB" id="A0A8B9TK02"/>
<accession>A0A8B9TK02</accession>
<evidence type="ECO:0000259" key="16">
    <source>
        <dbReference type="PROSITE" id="PS50853"/>
    </source>
</evidence>
<dbReference type="PROSITE" id="PS50853">
    <property type="entry name" value="FN3"/>
    <property type="match status" value="2"/>
</dbReference>
<dbReference type="Gene3D" id="2.60.40.10">
    <property type="entry name" value="Immunoglobulins"/>
    <property type="match status" value="7"/>
</dbReference>
<dbReference type="GO" id="GO:0043005">
    <property type="term" value="C:neuron projection"/>
    <property type="evidence" value="ECO:0007669"/>
    <property type="project" value="TreeGrafter"/>
</dbReference>
<dbReference type="FunFam" id="2.60.40.10:FF:000636">
    <property type="entry name" value="Neural cell adhesion molecule 2"/>
    <property type="match status" value="1"/>
</dbReference>
<keyword evidence="7" id="KW-0130">Cell adhesion</keyword>
<dbReference type="InterPro" id="IPR009138">
    <property type="entry name" value="Neural_cell_adh"/>
</dbReference>
<dbReference type="CDD" id="cd00063">
    <property type="entry name" value="FN3"/>
    <property type="match status" value="2"/>
</dbReference>